<dbReference type="AlphaFoldDB" id="B5F5Q2"/>
<protein>
    <submittedName>
        <fullName evidence="1">Uncharacterized protein</fullName>
    </submittedName>
</protein>
<evidence type="ECO:0000313" key="2">
    <source>
        <dbReference type="Proteomes" id="UP000008819"/>
    </source>
</evidence>
<name>B5F5Q2_SALA4</name>
<evidence type="ECO:0000313" key="1">
    <source>
        <dbReference type="EMBL" id="ACH52250.1"/>
    </source>
</evidence>
<reference evidence="1 2" key="1">
    <citation type="journal article" date="2011" name="J. Bacteriol.">
        <title>Comparative genomics of 28 Salmonella enterica isolates: evidence for CRISPR-mediated adaptive sublineage evolution.</title>
        <authorList>
            <person name="Fricke W.F."/>
            <person name="Mammel M.K."/>
            <person name="McDermott P.F."/>
            <person name="Tartera C."/>
            <person name="White D.G."/>
            <person name="Leclerc J.E."/>
            <person name="Ravel J."/>
            <person name="Cebula T.A."/>
        </authorList>
    </citation>
    <scope>NUCLEOTIDE SEQUENCE [LARGE SCALE GENOMIC DNA]</scope>
    <source>
        <strain evidence="1 2">SL483</strain>
    </source>
</reference>
<organism evidence="1 2">
    <name type="scientific">Salmonella agona (strain SL483)</name>
    <dbReference type="NCBI Taxonomy" id="454166"/>
    <lineage>
        <taxon>Bacteria</taxon>
        <taxon>Pseudomonadati</taxon>
        <taxon>Pseudomonadota</taxon>
        <taxon>Gammaproteobacteria</taxon>
        <taxon>Enterobacterales</taxon>
        <taxon>Enterobacteriaceae</taxon>
        <taxon>Salmonella</taxon>
    </lineage>
</organism>
<dbReference type="EMBL" id="CP001138">
    <property type="protein sequence ID" value="ACH52250.1"/>
    <property type="molecule type" value="Genomic_DNA"/>
</dbReference>
<gene>
    <name evidence="1" type="ordered locus">SeAg_B3293</name>
</gene>
<dbReference type="HOGENOM" id="CLU_3084481_0_0_6"/>
<proteinExistence type="predicted"/>
<accession>B5F5Q2</accession>
<dbReference type="KEGG" id="sea:SeAg_B3293"/>
<sequence length="52" mass="6485">MSQKNIVLKDENPRHFQEMSQPRQKKIILIIFNYFLEIQTRFKLKTFIFNRL</sequence>
<dbReference type="Proteomes" id="UP000008819">
    <property type="component" value="Chromosome"/>
</dbReference>